<protein>
    <submittedName>
        <fullName evidence="2">Glycosyltransferase EpsH</fullName>
        <ecNumber evidence="2">2.4.-.-</ecNumber>
    </submittedName>
</protein>
<dbReference type="InterPro" id="IPR029044">
    <property type="entry name" value="Nucleotide-diphossugar_trans"/>
</dbReference>
<accession>A0A6N3FPR1</accession>
<gene>
    <name evidence="2" type="primary">epsH_1</name>
    <name evidence="2" type="ORF">ECLFYP2_00493</name>
</gene>
<sequence>MNQSYTNFELILVNDGSKDSTLEILVELQKKDKRIKIYNQENKGVSSARNMGIDKAEGDYICFVDSDDTIESTYINENLNEMISLNADLVIFGYRSIRNDKEVKELISQYKELKIITSDRYKVICKDNYLINPPFNKIYKSSILNDHTIRFPIDMRIGEDAVFNRSYLLCTQKIIVNPRTYYNYLINEDSAMRDLKDDYEDQLKNMASKASFLETYGLDFNHYEYIINNAYHKSNLIFESNCRIKYINYKKSVKRYKMYQSLKKIKFVNFLGLSYKEKIKYFLLRVLFFDFLIKKIKKNY</sequence>
<dbReference type="Pfam" id="PF00535">
    <property type="entry name" value="Glycos_transf_2"/>
    <property type="match status" value="1"/>
</dbReference>
<feature type="domain" description="Glycosyltransferase 2-like" evidence="1">
    <location>
        <begin position="2"/>
        <end position="146"/>
    </location>
</feature>
<dbReference type="EMBL" id="CACRTX010000016">
    <property type="protein sequence ID" value="VYU54051.1"/>
    <property type="molecule type" value="Genomic_DNA"/>
</dbReference>
<proteinExistence type="predicted"/>
<dbReference type="EC" id="2.4.-.-" evidence="2"/>
<keyword evidence="2" id="KW-0808">Transferase</keyword>
<dbReference type="AlphaFoldDB" id="A0A6N3FPR1"/>
<organism evidence="2">
    <name type="scientific">Enterococcus casseliflavus</name>
    <name type="common">Enterococcus flavescens</name>
    <dbReference type="NCBI Taxonomy" id="37734"/>
    <lineage>
        <taxon>Bacteria</taxon>
        <taxon>Bacillati</taxon>
        <taxon>Bacillota</taxon>
        <taxon>Bacilli</taxon>
        <taxon>Lactobacillales</taxon>
        <taxon>Enterococcaceae</taxon>
        <taxon>Enterococcus</taxon>
    </lineage>
</organism>
<evidence type="ECO:0000313" key="2">
    <source>
        <dbReference type="EMBL" id="VYU54051.1"/>
    </source>
</evidence>
<name>A0A6N3FPR1_ENTCA</name>
<keyword evidence="2" id="KW-0328">Glycosyltransferase</keyword>
<dbReference type="CDD" id="cd00761">
    <property type="entry name" value="Glyco_tranf_GTA_type"/>
    <property type="match status" value="1"/>
</dbReference>
<dbReference type="SUPFAM" id="SSF53448">
    <property type="entry name" value="Nucleotide-diphospho-sugar transferases"/>
    <property type="match status" value="1"/>
</dbReference>
<reference evidence="2" key="1">
    <citation type="submission" date="2019-11" db="EMBL/GenBank/DDBJ databases">
        <authorList>
            <person name="Feng L."/>
        </authorList>
    </citation>
    <scope>NUCLEOTIDE SEQUENCE</scope>
    <source>
        <strain evidence="2">ECasseliflavusLFYP2</strain>
    </source>
</reference>
<dbReference type="GO" id="GO:0016758">
    <property type="term" value="F:hexosyltransferase activity"/>
    <property type="evidence" value="ECO:0007669"/>
    <property type="project" value="UniProtKB-ARBA"/>
</dbReference>
<dbReference type="Gene3D" id="3.90.550.10">
    <property type="entry name" value="Spore Coat Polysaccharide Biosynthesis Protein SpsA, Chain A"/>
    <property type="match status" value="1"/>
</dbReference>
<dbReference type="PANTHER" id="PTHR22916:SF3">
    <property type="entry name" value="UDP-GLCNAC:BETAGAL BETA-1,3-N-ACETYLGLUCOSAMINYLTRANSFERASE-LIKE PROTEIN 1"/>
    <property type="match status" value="1"/>
</dbReference>
<dbReference type="PANTHER" id="PTHR22916">
    <property type="entry name" value="GLYCOSYLTRANSFERASE"/>
    <property type="match status" value="1"/>
</dbReference>
<dbReference type="InterPro" id="IPR001173">
    <property type="entry name" value="Glyco_trans_2-like"/>
</dbReference>
<evidence type="ECO:0000259" key="1">
    <source>
        <dbReference type="Pfam" id="PF00535"/>
    </source>
</evidence>